<dbReference type="PANTHER" id="PTHR42944:SF1">
    <property type="entry name" value="ADENINE DNA GLYCOSYLASE"/>
    <property type="match status" value="1"/>
</dbReference>
<comment type="similarity">
    <text evidence="4">Belongs to the Nth/MutY family.</text>
</comment>
<dbReference type="STRING" id="682795.AciX8_4718"/>
<comment type="function">
    <text evidence="3">Adenine glycosylase active on G-A mispairs. MutY also corrects error-prone DNA synthesis past GO lesions which are due to the oxidatively damaged form of guanine: 7,8-dihydro-8-oxoguanine (8-oxo-dGTP).</text>
</comment>
<evidence type="ECO:0000256" key="2">
    <source>
        <dbReference type="ARBA" id="ARBA00001966"/>
    </source>
</evidence>
<dbReference type="HOGENOM" id="CLU_012862_0_0_0"/>
<keyword evidence="9" id="KW-0227">DNA damage</keyword>
<evidence type="ECO:0000256" key="8">
    <source>
        <dbReference type="ARBA" id="ARBA00022723"/>
    </source>
</evidence>
<feature type="domain" description="HhH-GPD" evidence="15">
    <location>
        <begin position="53"/>
        <end position="210"/>
    </location>
</feature>
<dbReference type="GO" id="GO:0034039">
    <property type="term" value="F:8-oxo-7,8-dihydroguanine DNA N-glycosylase activity"/>
    <property type="evidence" value="ECO:0007669"/>
    <property type="project" value="TreeGrafter"/>
</dbReference>
<keyword evidence="17" id="KW-1185">Reference proteome</keyword>
<evidence type="ECO:0000256" key="13">
    <source>
        <dbReference type="ARBA" id="ARBA00023204"/>
    </source>
</evidence>
<keyword evidence="12" id="KW-0411">Iron-sulfur</keyword>
<dbReference type="PROSITE" id="PS00764">
    <property type="entry name" value="ENDONUCLEASE_III_1"/>
    <property type="match status" value="1"/>
</dbReference>
<keyword evidence="7" id="KW-0004">4Fe-4S</keyword>
<dbReference type="CDD" id="cd00056">
    <property type="entry name" value="ENDO3c"/>
    <property type="match status" value="1"/>
</dbReference>
<evidence type="ECO:0000256" key="12">
    <source>
        <dbReference type="ARBA" id="ARBA00023014"/>
    </source>
</evidence>
<dbReference type="FunFam" id="1.10.340.30:FF:000002">
    <property type="entry name" value="Adenine DNA glycosylase"/>
    <property type="match status" value="1"/>
</dbReference>
<evidence type="ECO:0000256" key="10">
    <source>
        <dbReference type="ARBA" id="ARBA00022801"/>
    </source>
</evidence>
<comment type="catalytic activity">
    <reaction evidence="1">
        <text>Hydrolyzes free adenine bases from 7,8-dihydro-8-oxoguanine:adenine mismatched double-stranded DNA, leaving an apurinic site.</text>
        <dbReference type="EC" id="3.2.2.31"/>
    </reaction>
</comment>
<keyword evidence="14" id="KW-0326">Glycosidase</keyword>
<dbReference type="GO" id="GO:0000701">
    <property type="term" value="F:purine-specific mismatch base pair DNA N-glycosylase activity"/>
    <property type="evidence" value="ECO:0007669"/>
    <property type="project" value="UniProtKB-EC"/>
</dbReference>
<dbReference type="InterPro" id="IPR004036">
    <property type="entry name" value="Endonuclease-III-like_CS2"/>
</dbReference>
<name>G8NXJ2_GRAMM</name>
<organism evidence="16 17">
    <name type="scientific">Granulicella mallensis (strain ATCC BAA-1857 / DSM 23137 / MP5ACTX8)</name>
    <dbReference type="NCBI Taxonomy" id="682795"/>
    <lineage>
        <taxon>Bacteria</taxon>
        <taxon>Pseudomonadati</taxon>
        <taxon>Acidobacteriota</taxon>
        <taxon>Terriglobia</taxon>
        <taxon>Terriglobales</taxon>
        <taxon>Acidobacteriaceae</taxon>
        <taxon>Granulicella</taxon>
    </lineage>
</organism>
<reference evidence="16 17" key="1">
    <citation type="submission" date="2011-11" db="EMBL/GenBank/DDBJ databases">
        <title>Complete sequence of Granulicella mallensis MP5ACTX8.</title>
        <authorList>
            <consortium name="US DOE Joint Genome Institute"/>
            <person name="Lucas S."/>
            <person name="Copeland A."/>
            <person name="Lapidus A."/>
            <person name="Cheng J.-F."/>
            <person name="Goodwin L."/>
            <person name="Pitluck S."/>
            <person name="Peters L."/>
            <person name="Lu M."/>
            <person name="Detter J.C."/>
            <person name="Han C."/>
            <person name="Tapia R."/>
            <person name="Land M."/>
            <person name="Hauser L."/>
            <person name="Kyrpides N."/>
            <person name="Ivanova N."/>
            <person name="Mikhailova N."/>
            <person name="Pagani I."/>
            <person name="Rawat S."/>
            <person name="Mannisto M."/>
            <person name="Haggblom M."/>
            <person name="Woyke T."/>
        </authorList>
    </citation>
    <scope>NUCLEOTIDE SEQUENCE [LARGE SCALE GENOMIC DNA]</scope>
    <source>
        <strain evidence="17">ATCC BAA-1857 / DSM 23137 / MP5ACTX8</strain>
    </source>
</reference>
<evidence type="ECO:0000256" key="6">
    <source>
        <dbReference type="ARBA" id="ARBA00022023"/>
    </source>
</evidence>
<dbReference type="KEGG" id="gma:AciX8_4718"/>
<dbReference type="PROSITE" id="PS01155">
    <property type="entry name" value="ENDONUCLEASE_III_2"/>
    <property type="match status" value="1"/>
</dbReference>
<keyword evidence="10" id="KW-0378">Hydrolase</keyword>
<dbReference type="SMART" id="SM00478">
    <property type="entry name" value="ENDO3c"/>
    <property type="match status" value="1"/>
</dbReference>
<proteinExistence type="inferred from homology"/>
<dbReference type="Pfam" id="PF00633">
    <property type="entry name" value="HHH"/>
    <property type="match status" value="1"/>
</dbReference>
<evidence type="ECO:0000313" key="17">
    <source>
        <dbReference type="Proteomes" id="UP000007113"/>
    </source>
</evidence>
<evidence type="ECO:0000256" key="14">
    <source>
        <dbReference type="ARBA" id="ARBA00023295"/>
    </source>
</evidence>
<dbReference type="InterPro" id="IPR003265">
    <property type="entry name" value="HhH-GPD_domain"/>
</dbReference>
<protein>
    <recommendedName>
        <fullName evidence="6">Adenine DNA glycosylase</fullName>
        <ecNumber evidence="5">3.2.2.31</ecNumber>
    </recommendedName>
</protein>
<dbReference type="Pfam" id="PF00730">
    <property type="entry name" value="HhH-GPD"/>
    <property type="match status" value="1"/>
</dbReference>
<dbReference type="EC" id="3.2.2.31" evidence="5"/>
<dbReference type="AlphaFoldDB" id="G8NXJ2"/>
<dbReference type="Proteomes" id="UP000007113">
    <property type="component" value="Chromosome"/>
</dbReference>
<dbReference type="GO" id="GO:0006284">
    <property type="term" value="P:base-excision repair"/>
    <property type="evidence" value="ECO:0007669"/>
    <property type="project" value="InterPro"/>
</dbReference>
<dbReference type="RefSeq" id="WP_014267858.1">
    <property type="nucleotide sequence ID" value="NC_016631.1"/>
</dbReference>
<evidence type="ECO:0000256" key="1">
    <source>
        <dbReference type="ARBA" id="ARBA00000843"/>
    </source>
</evidence>
<dbReference type="GO" id="GO:0046872">
    <property type="term" value="F:metal ion binding"/>
    <property type="evidence" value="ECO:0007669"/>
    <property type="project" value="UniProtKB-KW"/>
</dbReference>
<dbReference type="SUPFAM" id="SSF55811">
    <property type="entry name" value="Nudix"/>
    <property type="match status" value="1"/>
</dbReference>
<dbReference type="Gene3D" id="1.10.1670.10">
    <property type="entry name" value="Helix-hairpin-Helix base-excision DNA repair enzymes (C-terminal)"/>
    <property type="match status" value="1"/>
</dbReference>
<keyword evidence="11" id="KW-0408">Iron</keyword>
<evidence type="ECO:0000256" key="5">
    <source>
        <dbReference type="ARBA" id="ARBA00012045"/>
    </source>
</evidence>
<dbReference type="InterPro" id="IPR000445">
    <property type="entry name" value="HhH_motif"/>
</dbReference>
<comment type="cofactor">
    <cofactor evidence="2">
        <name>[4Fe-4S] cluster</name>
        <dbReference type="ChEBI" id="CHEBI:49883"/>
    </cofactor>
</comment>
<accession>G8NXJ2</accession>
<dbReference type="GO" id="GO:0006298">
    <property type="term" value="P:mismatch repair"/>
    <property type="evidence" value="ECO:0007669"/>
    <property type="project" value="TreeGrafter"/>
</dbReference>
<dbReference type="InterPro" id="IPR015797">
    <property type="entry name" value="NUDIX_hydrolase-like_dom_sf"/>
</dbReference>
<keyword evidence="8" id="KW-0479">Metal-binding</keyword>
<dbReference type="InterPro" id="IPR023170">
    <property type="entry name" value="HhH_base_excis_C"/>
</dbReference>
<dbReference type="GO" id="GO:0051539">
    <property type="term" value="F:4 iron, 4 sulfur cluster binding"/>
    <property type="evidence" value="ECO:0007669"/>
    <property type="project" value="UniProtKB-KW"/>
</dbReference>
<evidence type="ECO:0000259" key="15">
    <source>
        <dbReference type="SMART" id="SM00478"/>
    </source>
</evidence>
<dbReference type="Pfam" id="PF10576">
    <property type="entry name" value="EndIII_4Fe-2S"/>
    <property type="match status" value="1"/>
</dbReference>
<dbReference type="SUPFAM" id="SSF48150">
    <property type="entry name" value="DNA-glycosylase"/>
    <property type="match status" value="1"/>
</dbReference>
<dbReference type="GO" id="GO:0035485">
    <property type="term" value="F:adenine/guanine mispair binding"/>
    <property type="evidence" value="ECO:0007669"/>
    <property type="project" value="TreeGrafter"/>
</dbReference>
<evidence type="ECO:0000256" key="4">
    <source>
        <dbReference type="ARBA" id="ARBA00008343"/>
    </source>
</evidence>
<dbReference type="InterPro" id="IPR004035">
    <property type="entry name" value="Endouclease-III_FeS-bd_BS"/>
</dbReference>
<dbReference type="PANTHER" id="PTHR42944">
    <property type="entry name" value="ADENINE DNA GLYCOSYLASE"/>
    <property type="match status" value="1"/>
</dbReference>
<dbReference type="Gene3D" id="1.10.340.30">
    <property type="entry name" value="Hypothetical protein, domain 2"/>
    <property type="match status" value="1"/>
</dbReference>
<evidence type="ECO:0000256" key="9">
    <source>
        <dbReference type="ARBA" id="ARBA00022763"/>
    </source>
</evidence>
<dbReference type="InterPro" id="IPR044298">
    <property type="entry name" value="MIG/MutY"/>
</dbReference>
<evidence type="ECO:0000256" key="3">
    <source>
        <dbReference type="ARBA" id="ARBA00002933"/>
    </source>
</evidence>
<dbReference type="OrthoDB" id="9802365at2"/>
<sequence>MKQAVAGTGIAPEIEVPAIEFRRLLLGWYREHARVLPWRGIDDPYATWLSEVMLQQTRVATVIERYREFLTRFPTLQALAAAEENDVLALWSGLGYYRRARMLHRGAQFVVGELHGEMPRSAAELKALPGVGDYTAAAIASIAFGESVAVVDGNVERVLLRLMGLPEERTGAGRARITKAAQSLVPAAAKRGVGNPPGDHNQAMMELGATICTPKSPLCLQCPVVGLCRTRGEHVTPVRQKQRSRSVAYLLARRGERVLLERRSAEASLMPGMLELPPLSMDAVAAYEPLLRVKHSITNTNYDVQVFAEGKLRDAVPAAASDLIWTPAAKLRDLPLTGLARKVLQRVGVMSR</sequence>
<evidence type="ECO:0000313" key="16">
    <source>
        <dbReference type="EMBL" id="AEU38987.1"/>
    </source>
</evidence>
<evidence type="ECO:0000256" key="11">
    <source>
        <dbReference type="ARBA" id="ARBA00023004"/>
    </source>
</evidence>
<dbReference type="EMBL" id="CP003130">
    <property type="protein sequence ID" value="AEU38987.1"/>
    <property type="molecule type" value="Genomic_DNA"/>
</dbReference>
<evidence type="ECO:0000256" key="7">
    <source>
        <dbReference type="ARBA" id="ARBA00022485"/>
    </source>
</evidence>
<dbReference type="eggNOG" id="COG1194">
    <property type="taxonomic scope" value="Bacteria"/>
</dbReference>
<keyword evidence="13" id="KW-0234">DNA repair</keyword>
<dbReference type="InterPro" id="IPR003651">
    <property type="entry name" value="Endonuclease3_FeS-loop_motif"/>
</dbReference>
<dbReference type="InterPro" id="IPR011257">
    <property type="entry name" value="DNA_glycosylase"/>
</dbReference>
<gene>
    <name evidence="16" type="ordered locus">AciX8_4718</name>
</gene>
<dbReference type="GO" id="GO:0032357">
    <property type="term" value="F:oxidized purine DNA binding"/>
    <property type="evidence" value="ECO:0007669"/>
    <property type="project" value="TreeGrafter"/>
</dbReference>